<dbReference type="GO" id="GO:0016705">
    <property type="term" value="F:oxidoreductase activity, acting on paired donors, with incorporation or reduction of molecular oxygen"/>
    <property type="evidence" value="ECO:0007669"/>
    <property type="project" value="InterPro"/>
</dbReference>
<evidence type="ECO:0000313" key="6">
    <source>
        <dbReference type="EMBL" id="KAG2284948.1"/>
    </source>
</evidence>
<dbReference type="FunFam" id="1.10.630.10:FF:000007">
    <property type="entry name" value="Cytochrome P450 76C4"/>
    <property type="match status" value="2"/>
</dbReference>
<dbReference type="InterPro" id="IPR036396">
    <property type="entry name" value="Cyt_P450_sf"/>
</dbReference>
<dbReference type="Gene3D" id="1.10.630.10">
    <property type="entry name" value="Cytochrome P450"/>
    <property type="match status" value="2"/>
</dbReference>
<sequence>MEFILGQALFLLFCFILSCFLIICTTRSRRKSFEAAATPPGPPRLPIIGNIHLVGKNPHHSFANLSKTYGPVMSLKFGSLNTVIITSPEAAREVLRTHDQVLSCRSSTNSIRSINHHEVSVVWLPPSARWRLLRKLSVTLLFSPQRIEATKALRLNKVKELVNFMNESSERDEPVDISRASFITALNIISNILFSVDLGSYDLKNSNEFQDAVIGVMEAIGNPDAANYFPFLGFLDMQGNRKAMKVASEKLFRVFREFIDAKIAKRSLRNDRENVSTHDFVDALLDLTKEDEVELNTNDFVHLLLDLFGAGTDTNSSTVEWAMSELLRSPKTMAKAQAEINRVLGQKGFVEESDISELPYLQAVVKEVFRLHPAAPLLVPRKAESDVEVLGFMVSKDTQVLVNVWAIGRDPSVWENPTRFEPERFLGKETDVRGRDYELTPFGAGRRICPGLPLAVKIVPLMLASLLYSFDWKLPNGVTSEDLDMDETFGPPRLPIIGNMHLVGKNPHRSFAHLSKTYGPVMSIKLGCLNTVVIASPNAAREVLRTHDQILSGRYWNEAVRSIDHHSFSVAWLHPSSPLWRLLRKISVTHLFSPQRIEATQALRMKKVQELINFVSECSDREEAVDISRASFVTALNIISNILFSIDLGNYDSRKSSDFQDMVIGVMESAGNTELANFFPFMRFFDVQGTRKKFKDCSERLFRAFRRLYDDRIKGNSLQTENKDVSSKDFLDALIDLNQGDEAELNMYQTEHLLLDLFSAGTDTNSSTVEWAMTELLQNPKAMTKVQDEIDSVIGQNGVVQESDISQLPYLQAVVKETFRLHPPAPLLLPRKAETDVEILGFLVPKDTQVLVNVWAVGRDPSTWENPNRFEPERFLGKDTDVKGRDYELTPFGAGRRICPGLPLAVKTVHLMLASLLYSFDWKLPNGVASEDLDMDESFGLTLHKTNALHAVPVKKRIIS</sequence>
<dbReference type="OrthoDB" id="2789670at2759"/>
<comment type="similarity">
    <text evidence="1">Belongs to the cytochrome P450 family.</text>
</comment>
<evidence type="ECO:0000313" key="7">
    <source>
        <dbReference type="Proteomes" id="UP000886595"/>
    </source>
</evidence>
<dbReference type="GO" id="GO:0005506">
    <property type="term" value="F:iron ion binding"/>
    <property type="evidence" value="ECO:0007669"/>
    <property type="project" value="InterPro"/>
</dbReference>
<dbReference type="PANTHER" id="PTHR47950">
    <property type="entry name" value="CYTOCHROME P450, FAMILY 76, SUBFAMILY C, POLYPEPTIDE 5-RELATED"/>
    <property type="match status" value="1"/>
</dbReference>
<dbReference type="GO" id="GO:0004497">
    <property type="term" value="F:monooxygenase activity"/>
    <property type="evidence" value="ECO:0007669"/>
    <property type="project" value="InterPro"/>
</dbReference>
<dbReference type="CDD" id="cd11073">
    <property type="entry name" value="CYP76-like"/>
    <property type="match status" value="2"/>
</dbReference>
<evidence type="ECO:0000256" key="5">
    <source>
        <dbReference type="PIRSR" id="PIRSR602401-1"/>
    </source>
</evidence>
<keyword evidence="7" id="KW-1185">Reference proteome</keyword>
<dbReference type="PRINTS" id="PR00385">
    <property type="entry name" value="P450"/>
</dbReference>
<dbReference type="InterPro" id="IPR001128">
    <property type="entry name" value="Cyt_P450"/>
</dbReference>
<dbReference type="InterPro" id="IPR002401">
    <property type="entry name" value="Cyt_P450_E_grp-I"/>
</dbReference>
<dbReference type="Pfam" id="PF00067">
    <property type="entry name" value="p450"/>
    <property type="match status" value="2"/>
</dbReference>
<dbReference type="EMBL" id="JAAMPC010000010">
    <property type="protein sequence ID" value="KAG2284948.1"/>
    <property type="molecule type" value="Genomic_DNA"/>
</dbReference>
<name>A0A8X7R906_BRACI</name>
<dbReference type="AlphaFoldDB" id="A0A8X7R906"/>
<feature type="binding site" description="axial binding residue" evidence="5">
    <location>
        <position position="899"/>
    </location>
    <ligand>
        <name>heme</name>
        <dbReference type="ChEBI" id="CHEBI:30413"/>
    </ligand>
    <ligandPart>
        <name>Fe</name>
        <dbReference type="ChEBI" id="CHEBI:18248"/>
    </ligandPart>
</feature>
<keyword evidence="3" id="KW-0560">Oxidoreductase</keyword>
<evidence type="ECO:0000256" key="1">
    <source>
        <dbReference type="ARBA" id="ARBA00010617"/>
    </source>
</evidence>
<dbReference type="PROSITE" id="PS00086">
    <property type="entry name" value="CYTOCHROME_P450"/>
    <property type="match status" value="2"/>
</dbReference>
<dbReference type="PRINTS" id="PR00463">
    <property type="entry name" value="EP450I"/>
</dbReference>
<evidence type="ECO:0000256" key="4">
    <source>
        <dbReference type="ARBA" id="ARBA00023004"/>
    </source>
</evidence>
<keyword evidence="4 5" id="KW-0408">Iron</keyword>
<keyword evidence="2 5" id="KW-0479">Metal-binding</keyword>
<gene>
    <name evidence="6" type="ORF">Bca52824_044552</name>
</gene>
<dbReference type="InterPro" id="IPR017972">
    <property type="entry name" value="Cyt_P450_CS"/>
</dbReference>
<organism evidence="6 7">
    <name type="scientific">Brassica carinata</name>
    <name type="common">Ethiopian mustard</name>
    <name type="synonym">Abyssinian cabbage</name>
    <dbReference type="NCBI Taxonomy" id="52824"/>
    <lineage>
        <taxon>Eukaryota</taxon>
        <taxon>Viridiplantae</taxon>
        <taxon>Streptophyta</taxon>
        <taxon>Embryophyta</taxon>
        <taxon>Tracheophyta</taxon>
        <taxon>Spermatophyta</taxon>
        <taxon>Magnoliopsida</taxon>
        <taxon>eudicotyledons</taxon>
        <taxon>Gunneridae</taxon>
        <taxon>Pentapetalae</taxon>
        <taxon>rosids</taxon>
        <taxon>malvids</taxon>
        <taxon>Brassicales</taxon>
        <taxon>Brassicaceae</taxon>
        <taxon>Brassiceae</taxon>
        <taxon>Brassica</taxon>
    </lineage>
</organism>
<dbReference type="Proteomes" id="UP000886595">
    <property type="component" value="Unassembled WGS sequence"/>
</dbReference>
<accession>A0A8X7R906</accession>
<evidence type="ECO:0008006" key="8">
    <source>
        <dbReference type="Google" id="ProtNLM"/>
    </source>
</evidence>
<evidence type="ECO:0000256" key="2">
    <source>
        <dbReference type="ARBA" id="ARBA00022723"/>
    </source>
</evidence>
<evidence type="ECO:0000256" key="3">
    <source>
        <dbReference type="ARBA" id="ARBA00023002"/>
    </source>
</evidence>
<dbReference type="SUPFAM" id="SSF48264">
    <property type="entry name" value="Cytochrome P450"/>
    <property type="match status" value="2"/>
</dbReference>
<reference evidence="6 7" key="1">
    <citation type="submission" date="2020-02" db="EMBL/GenBank/DDBJ databases">
        <authorList>
            <person name="Ma Q."/>
            <person name="Huang Y."/>
            <person name="Song X."/>
            <person name="Pei D."/>
        </authorList>
    </citation>
    <scope>NUCLEOTIDE SEQUENCE [LARGE SCALE GENOMIC DNA]</scope>
    <source>
        <strain evidence="6">Sxm20200214</strain>
        <tissue evidence="6">Leaf</tissue>
    </source>
</reference>
<dbReference type="GO" id="GO:0020037">
    <property type="term" value="F:heme binding"/>
    <property type="evidence" value="ECO:0007669"/>
    <property type="project" value="InterPro"/>
</dbReference>
<comment type="caution">
    <text evidence="6">The sequence shown here is derived from an EMBL/GenBank/DDBJ whole genome shotgun (WGS) entry which is preliminary data.</text>
</comment>
<dbReference type="PANTHER" id="PTHR47950:SF44">
    <property type="entry name" value="CYTOCHROME P450, FAMILY 76, SUBFAMILY C, POLYPEPTIDE 5-RELATED"/>
    <property type="match status" value="1"/>
</dbReference>
<protein>
    <recommendedName>
        <fullName evidence="8">Cytochrome P450</fullName>
    </recommendedName>
</protein>
<keyword evidence="5" id="KW-0349">Heme</keyword>
<comment type="cofactor">
    <cofactor evidence="5">
        <name>heme</name>
        <dbReference type="ChEBI" id="CHEBI:30413"/>
    </cofactor>
</comment>
<proteinExistence type="inferred from homology"/>